<dbReference type="KEGG" id="osu:NT6N_33160"/>
<dbReference type="AlphaFoldDB" id="A0AAT9FQH6"/>
<reference evidence="1" key="1">
    <citation type="submission" date="2024-07" db="EMBL/GenBank/DDBJ databases">
        <title>Complete genome sequence of Verrucomicrobiaceae bacterium NT6N.</title>
        <authorList>
            <person name="Huang C."/>
            <person name="Takami H."/>
            <person name="Hamasaki K."/>
        </authorList>
    </citation>
    <scope>NUCLEOTIDE SEQUENCE</scope>
    <source>
        <strain evidence="1">NT6N</strain>
    </source>
</reference>
<name>A0AAT9FQH6_9BACT</name>
<protein>
    <recommendedName>
        <fullName evidence="2">RHS repeat-associated core domain-containing protein</fullName>
    </recommendedName>
</protein>
<dbReference type="Gene3D" id="2.180.10.10">
    <property type="entry name" value="RHS repeat-associated core"/>
    <property type="match status" value="1"/>
</dbReference>
<organism evidence="1">
    <name type="scientific">Oceaniferula spumae</name>
    <dbReference type="NCBI Taxonomy" id="2979115"/>
    <lineage>
        <taxon>Bacteria</taxon>
        <taxon>Pseudomonadati</taxon>
        <taxon>Verrucomicrobiota</taxon>
        <taxon>Verrucomicrobiia</taxon>
        <taxon>Verrucomicrobiales</taxon>
        <taxon>Verrucomicrobiaceae</taxon>
        <taxon>Oceaniferula</taxon>
    </lineage>
</organism>
<dbReference type="EMBL" id="AP026866">
    <property type="protein sequence ID" value="BDS08276.1"/>
    <property type="molecule type" value="Genomic_DNA"/>
</dbReference>
<sequence length="299" mass="32881">MFAPFVTIQSTTAFLVLKWKHMMSSAGVPIRHLSILSRDMESGSAHYTESLNATRIHSCATAMAKPGVQGDAPRNGLNFYGYRYYDPVTGSWINRDPIGEQGGINLYSFVNNRPINGWDVLGREPKFEIPGRDLPDPGIGPQVDPGADDDDFLQQGGGFGGGGKPQFPNPVFPWRPKPQPAPNDSLEWEATALVETIFDVDQQCICECEAKELEGIFDPLCDEALKIFRENGNVYDHISIEIGRGATDVDAKDNAEQNALNKVPEFIHCYTPDLPGQQFHRGPASLVPKNGAVPLRNIN</sequence>
<accession>A0AAT9FQH6</accession>
<evidence type="ECO:0000313" key="1">
    <source>
        <dbReference type="EMBL" id="BDS08276.1"/>
    </source>
</evidence>
<evidence type="ECO:0008006" key="2">
    <source>
        <dbReference type="Google" id="ProtNLM"/>
    </source>
</evidence>
<dbReference type="NCBIfam" id="TIGR03696">
    <property type="entry name" value="Rhs_assc_core"/>
    <property type="match status" value="1"/>
</dbReference>
<dbReference type="InterPro" id="IPR022385">
    <property type="entry name" value="Rhs_assc_core"/>
</dbReference>
<proteinExistence type="predicted"/>
<gene>
    <name evidence="1" type="ORF">NT6N_33160</name>
</gene>